<evidence type="ECO:0000313" key="8">
    <source>
        <dbReference type="Proteomes" id="UP000682733"/>
    </source>
</evidence>
<dbReference type="PANTHER" id="PTHR47160">
    <property type="entry name" value="PUTATIVE-RELATED"/>
    <property type="match status" value="1"/>
</dbReference>
<name>A0A8S2SX79_9BILA</name>
<dbReference type="Proteomes" id="UP000677228">
    <property type="component" value="Unassembled WGS sequence"/>
</dbReference>
<comment type="caution">
    <text evidence="7">The sequence shown here is derived from an EMBL/GenBank/DDBJ whole genome shotgun (WGS) entry which is preliminary data.</text>
</comment>
<evidence type="ECO:0008006" key="9">
    <source>
        <dbReference type="Google" id="ProtNLM"/>
    </source>
</evidence>
<evidence type="ECO:0000256" key="3">
    <source>
        <dbReference type="ARBA" id="ARBA00022833"/>
    </source>
</evidence>
<sequence>MASSSSLSTQSTPSSSLLSISAKPIITKTISNKGRDMLVIDGFEFQLKNSAKTIQIWRCANRDCGVILHTNIHNEFLRYSGKSTEHCHLPNTARVEVRNVKQLMRERAKNDLAPLQQIVEQEVRKALLTAEALALLPSHTLLQFRRKMTPILPDSSSFVIPLQYTRDYHNNQRLLLHDSDDPLFRNSQAVQPRGRVLVWSSDTQLELLFDSDRVFMDGTFSTCPPHFDQVYIIHGIVHDTCLPVVYALLPDRFASTYVYLINVLFAEAARLNKKFEPSLIMSDFEPALAKAVTLEFNEKTIHKGCFFHFCQAVYRKVQSLGLSSTYLDNVMIRSTIRQMMALALVPEQFVPSLFPHIGEDLDDPDRDELSDLFKYFDGYWMRQIPICNVFNLCQRTNNTCEGYNNRLKKRMAKIHPNIWHFIDSIKKETNTVNDIIIQISSGMTPRPTVPKKILTERRMQELYDRSSAGAISEKELLVGLSYFVANKK</sequence>
<dbReference type="GO" id="GO:0008270">
    <property type="term" value="F:zinc ion binding"/>
    <property type="evidence" value="ECO:0007669"/>
    <property type="project" value="UniProtKB-KW"/>
</dbReference>
<dbReference type="InterPro" id="IPR007588">
    <property type="entry name" value="Znf_FLYWCH"/>
</dbReference>
<organism evidence="7 8">
    <name type="scientific">Didymodactylos carnosus</name>
    <dbReference type="NCBI Taxonomy" id="1234261"/>
    <lineage>
        <taxon>Eukaryota</taxon>
        <taxon>Metazoa</taxon>
        <taxon>Spiralia</taxon>
        <taxon>Gnathifera</taxon>
        <taxon>Rotifera</taxon>
        <taxon>Eurotatoria</taxon>
        <taxon>Bdelloidea</taxon>
        <taxon>Philodinida</taxon>
        <taxon>Philodinidae</taxon>
        <taxon>Didymodactylos</taxon>
    </lineage>
</organism>
<proteinExistence type="predicted"/>
<dbReference type="InterPro" id="IPR018289">
    <property type="entry name" value="MULE_transposase_dom"/>
</dbReference>
<evidence type="ECO:0000313" key="7">
    <source>
        <dbReference type="EMBL" id="CAF4257278.1"/>
    </source>
</evidence>
<evidence type="ECO:0000256" key="1">
    <source>
        <dbReference type="ARBA" id="ARBA00022723"/>
    </source>
</evidence>
<dbReference type="EMBL" id="CAJOBA010052653">
    <property type="protein sequence ID" value="CAF4257278.1"/>
    <property type="molecule type" value="Genomic_DNA"/>
</dbReference>
<reference evidence="7" key="1">
    <citation type="submission" date="2021-02" db="EMBL/GenBank/DDBJ databases">
        <authorList>
            <person name="Nowell W R."/>
        </authorList>
    </citation>
    <scope>NUCLEOTIDE SEQUENCE</scope>
</reference>
<keyword evidence="2" id="KW-0863">Zinc-finger</keyword>
<protein>
    <recommendedName>
        <fullName evidence="9">MULE transposase domain-containing protein</fullName>
    </recommendedName>
</protein>
<accession>A0A8S2SX79</accession>
<dbReference type="Gene3D" id="2.20.25.240">
    <property type="match status" value="1"/>
</dbReference>
<evidence type="ECO:0000256" key="2">
    <source>
        <dbReference type="ARBA" id="ARBA00022771"/>
    </source>
</evidence>
<keyword evidence="3" id="KW-0862">Zinc</keyword>
<dbReference type="Proteomes" id="UP000682733">
    <property type="component" value="Unassembled WGS sequence"/>
</dbReference>
<dbReference type="AlphaFoldDB" id="A0A8S2SX79"/>
<evidence type="ECO:0000259" key="4">
    <source>
        <dbReference type="Pfam" id="PF04500"/>
    </source>
</evidence>
<feature type="domain" description="FLYWCH-type" evidence="4">
    <location>
        <begin position="30"/>
        <end position="88"/>
    </location>
</feature>
<feature type="domain" description="MULE transposase" evidence="5">
    <location>
        <begin position="214"/>
        <end position="311"/>
    </location>
</feature>
<dbReference type="EMBL" id="CAJNOK010030782">
    <property type="protein sequence ID" value="CAF1464352.1"/>
    <property type="molecule type" value="Genomic_DNA"/>
</dbReference>
<dbReference type="Pfam" id="PF04500">
    <property type="entry name" value="FLYWCH"/>
    <property type="match status" value="1"/>
</dbReference>
<dbReference type="PANTHER" id="PTHR47160:SF10">
    <property type="entry name" value="MULE TRANSPOSASE DOMAIN-CONTAINING PROTEIN"/>
    <property type="match status" value="1"/>
</dbReference>
<dbReference type="Pfam" id="PF10551">
    <property type="entry name" value="MULE"/>
    <property type="match status" value="1"/>
</dbReference>
<gene>
    <name evidence="6" type="ORF">OVA965_LOCUS35388</name>
    <name evidence="7" type="ORF">TMI583_LOCUS36353</name>
</gene>
<evidence type="ECO:0000259" key="5">
    <source>
        <dbReference type="Pfam" id="PF10551"/>
    </source>
</evidence>
<keyword evidence="1" id="KW-0479">Metal-binding</keyword>
<evidence type="ECO:0000313" key="6">
    <source>
        <dbReference type="EMBL" id="CAF1464352.1"/>
    </source>
</evidence>